<evidence type="ECO:0000259" key="2">
    <source>
        <dbReference type="Pfam" id="PF20516"/>
    </source>
</evidence>
<dbReference type="InterPro" id="IPR046797">
    <property type="entry name" value="PDDEXK_12"/>
</dbReference>
<dbReference type="EMBL" id="JAWHQM010000003">
    <property type="protein sequence ID" value="KAK5626084.1"/>
    <property type="molecule type" value="Genomic_DNA"/>
</dbReference>
<keyword evidence="4" id="KW-1185">Reference proteome</keyword>
<organism evidence="3 4">
    <name type="scientific">Xylaria bambusicola</name>
    <dbReference type="NCBI Taxonomy" id="326684"/>
    <lineage>
        <taxon>Eukaryota</taxon>
        <taxon>Fungi</taxon>
        <taxon>Dikarya</taxon>
        <taxon>Ascomycota</taxon>
        <taxon>Pezizomycotina</taxon>
        <taxon>Sordariomycetes</taxon>
        <taxon>Xylariomycetidae</taxon>
        <taxon>Xylariales</taxon>
        <taxon>Xylariaceae</taxon>
        <taxon>Xylaria</taxon>
    </lineage>
</organism>
<feature type="compositionally biased region" description="Low complexity" evidence="1">
    <location>
        <begin position="92"/>
        <end position="118"/>
    </location>
</feature>
<comment type="caution">
    <text evidence="3">The sequence shown here is derived from an EMBL/GenBank/DDBJ whole genome shotgun (WGS) entry which is preliminary data.</text>
</comment>
<evidence type="ECO:0000313" key="4">
    <source>
        <dbReference type="Proteomes" id="UP001305414"/>
    </source>
</evidence>
<feature type="compositionally biased region" description="Basic residues" evidence="1">
    <location>
        <begin position="30"/>
        <end position="39"/>
    </location>
</feature>
<feature type="region of interest" description="Disordered" evidence="1">
    <location>
        <begin position="188"/>
        <end position="215"/>
    </location>
</feature>
<feature type="region of interest" description="Disordered" evidence="1">
    <location>
        <begin position="25"/>
        <end position="118"/>
    </location>
</feature>
<evidence type="ECO:0000313" key="3">
    <source>
        <dbReference type="EMBL" id="KAK5626084.1"/>
    </source>
</evidence>
<name>A0AAN7UHL3_9PEZI</name>
<feature type="compositionally biased region" description="Low complexity" evidence="1">
    <location>
        <begin position="293"/>
        <end position="312"/>
    </location>
</feature>
<dbReference type="AlphaFoldDB" id="A0AAN7UHL3"/>
<feature type="domain" description="PD-(D/E)XK nuclease-like" evidence="2">
    <location>
        <begin position="231"/>
        <end position="512"/>
    </location>
</feature>
<evidence type="ECO:0000256" key="1">
    <source>
        <dbReference type="SAM" id="MobiDB-lite"/>
    </source>
</evidence>
<reference evidence="3 4" key="1">
    <citation type="submission" date="2023-10" db="EMBL/GenBank/DDBJ databases">
        <title>Draft genome sequence of Xylaria bambusicola isolate GMP-LS, the root and basal stem rot pathogen of sugarcane in Indonesia.</title>
        <authorList>
            <person name="Selvaraj P."/>
            <person name="Muralishankar V."/>
            <person name="Muruganantham S."/>
            <person name="Sp S."/>
            <person name="Haryani S."/>
            <person name="Lau K.J.X."/>
            <person name="Naqvi N.I."/>
        </authorList>
    </citation>
    <scope>NUCLEOTIDE SEQUENCE [LARGE SCALE GENOMIC DNA]</scope>
    <source>
        <strain evidence="3">GMP-LS</strain>
    </source>
</reference>
<accession>A0AAN7UHL3</accession>
<proteinExistence type="predicted"/>
<feature type="region of interest" description="Disordered" evidence="1">
    <location>
        <begin position="292"/>
        <end position="312"/>
    </location>
</feature>
<gene>
    <name evidence="3" type="ORF">RRF57_001799</name>
</gene>
<feature type="compositionally biased region" description="Acidic residues" evidence="1">
    <location>
        <begin position="199"/>
        <end position="215"/>
    </location>
</feature>
<protein>
    <recommendedName>
        <fullName evidence="2">PD-(D/E)XK nuclease-like domain-containing protein</fullName>
    </recommendedName>
</protein>
<feature type="compositionally biased region" description="Basic and acidic residues" evidence="1">
    <location>
        <begin position="72"/>
        <end position="81"/>
    </location>
</feature>
<sequence>MTDILKWLRACEESDTIATISVEPKSLKEKNRKRKRQIARRPLTPDSMEIEHRDDLSPASTPRSKRHKRSHPTPDDEDPHRTLLARPISDNRSTTSGRTSKTTTTDSSASEASSRSCSPVKRLLRLEISRHNPLSVVPINWRDPRMPPSLKEMLRQIETFQRGDDVVPMHLAAQIKSRRTAMRRANNANHTRGDHDNDNTDGDEVSDNGGGDDCEDDEFYNFRPSVYCRDDKTHGGQQFWDPVQLGDVLDVLTATQLCTQDVHPQASWNMLVHWPIFKLALGTAGTTIPLTTRPSSTSRLLPKLPPSSASASKTTTSITASCVPCTTARLIGLSRGSKMVDFCIALHPQQPEPLGNLRGLRERTTNATVNHTDYYPLRDKLITISVESKKPGEGLLEAQTQVGVWQAAQWSLLAEQGLPDGVSHLPFLPALLIQGSHWYFAATSRHEGQTVSHLFSLRFEAARHSCRKVTDVFTTQLLWAQQLIGTSDTALGILQIIRALRHLTHWSTSVYWPWYEMHVLSSGGGANNT</sequence>
<dbReference type="Pfam" id="PF20516">
    <property type="entry name" value="PDDEXK_12"/>
    <property type="match status" value="1"/>
</dbReference>
<dbReference type="Proteomes" id="UP001305414">
    <property type="component" value="Unassembled WGS sequence"/>
</dbReference>